<keyword evidence="1" id="KW-0812">Transmembrane</keyword>
<reference evidence="2 3" key="1">
    <citation type="journal article" date="2015" name="Nature">
        <title>rRNA introns, odd ribosomes, and small enigmatic genomes across a large radiation of phyla.</title>
        <authorList>
            <person name="Brown C.T."/>
            <person name="Hug L.A."/>
            <person name="Thomas B.C."/>
            <person name="Sharon I."/>
            <person name="Castelle C.J."/>
            <person name="Singh A."/>
            <person name="Wilkins M.J."/>
            <person name="Williams K.H."/>
            <person name="Banfield J.F."/>
        </authorList>
    </citation>
    <scope>NUCLEOTIDE SEQUENCE [LARGE SCALE GENOMIC DNA]</scope>
</reference>
<gene>
    <name evidence="2" type="ORF">UX92_C0012G0057</name>
</gene>
<sequence>MGQIGLIGQIVLMIGIAGWTRSWWLAVGWIIGYALAEADHLFYVAVCNPQELTCQRVRQELGARSWKSAWELLRRTAGERTRLPIHNVLTGLIVAVLGWWVVNSVGSMLAAGVVVGLGVRLFTEFLAGNKKSWFWVFAREFSVGEVWVVGGVWGVLQLISVVGLVR</sequence>
<dbReference type="Proteomes" id="UP000034565">
    <property type="component" value="Unassembled WGS sequence"/>
</dbReference>
<proteinExistence type="predicted"/>
<evidence type="ECO:0000313" key="3">
    <source>
        <dbReference type="Proteomes" id="UP000034565"/>
    </source>
</evidence>
<feature type="transmembrane region" description="Helical" evidence="1">
    <location>
        <begin position="83"/>
        <end position="102"/>
    </location>
</feature>
<keyword evidence="1" id="KW-1133">Transmembrane helix</keyword>
<feature type="transmembrane region" description="Helical" evidence="1">
    <location>
        <begin position="6"/>
        <end position="31"/>
    </location>
</feature>
<name>A0A0G1SJQ8_9BACT</name>
<accession>A0A0G1SJQ8</accession>
<protein>
    <submittedName>
        <fullName evidence="2">Uncharacterized protein</fullName>
    </submittedName>
</protein>
<evidence type="ECO:0000256" key="1">
    <source>
        <dbReference type="SAM" id="Phobius"/>
    </source>
</evidence>
<evidence type="ECO:0000313" key="2">
    <source>
        <dbReference type="EMBL" id="KKU69714.1"/>
    </source>
</evidence>
<feature type="transmembrane region" description="Helical" evidence="1">
    <location>
        <begin position="146"/>
        <end position="165"/>
    </location>
</feature>
<keyword evidence="1" id="KW-0472">Membrane</keyword>
<organism evidence="2 3">
    <name type="scientific">Candidatus Amesbacteria bacterium GW2011_GWA1_47_20</name>
    <dbReference type="NCBI Taxonomy" id="1618354"/>
    <lineage>
        <taxon>Bacteria</taxon>
        <taxon>Candidatus Amesiibacteriota</taxon>
    </lineage>
</organism>
<dbReference type="AlphaFoldDB" id="A0A0G1SJQ8"/>
<comment type="caution">
    <text evidence="2">The sequence shown here is derived from an EMBL/GenBank/DDBJ whole genome shotgun (WGS) entry which is preliminary data.</text>
</comment>
<dbReference type="EMBL" id="LCOA01000012">
    <property type="protein sequence ID" value="KKU69714.1"/>
    <property type="molecule type" value="Genomic_DNA"/>
</dbReference>